<dbReference type="GO" id="GO:0020037">
    <property type="term" value="F:heme binding"/>
    <property type="evidence" value="ECO:0007669"/>
    <property type="project" value="InterPro"/>
</dbReference>
<evidence type="ECO:0000313" key="9">
    <source>
        <dbReference type="Proteomes" id="UP000782312"/>
    </source>
</evidence>
<dbReference type="Gene3D" id="1.10.760.10">
    <property type="entry name" value="Cytochrome c-like domain"/>
    <property type="match status" value="5"/>
</dbReference>
<keyword evidence="3 4" id="KW-0408">Iron</keyword>
<keyword evidence="6" id="KW-1133">Transmembrane helix</keyword>
<keyword evidence="2 4" id="KW-0479">Metal-binding</keyword>
<dbReference type="EMBL" id="JACPUR010000024">
    <property type="protein sequence ID" value="MBI3128182.1"/>
    <property type="molecule type" value="Genomic_DNA"/>
</dbReference>
<dbReference type="PANTHER" id="PTHR35008">
    <property type="entry name" value="BLL4482 PROTEIN-RELATED"/>
    <property type="match status" value="1"/>
</dbReference>
<dbReference type="InterPro" id="IPR009056">
    <property type="entry name" value="Cyt_c-like_dom"/>
</dbReference>
<keyword evidence="1 4" id="KW-0349">Heme</keyword>
<dbReference type="AlphaFoldDB" id="A0A932HZJ5"/>
<name>A0A932HZJ5_UNCTE</name>
<dbReference type="PROSITE" id="PS51007">
    <property type="entry name" value="CYTC"/>
    <property type="match status" value="5"/>
</dbReference>
<feature type="domain" description="Cytochrome c" evidence="7">
    <location>
        <begin position="325"/>
        <end position="407"/>
    </location>
</feature>
<organism evidence="8 9">
    <name type="scientific">Tectimicrobiota bacterium</name>
    <dbReference type="NCBI Taxonomy" id="2528274"/>
    <lineage>
        <taxon>Bacteria</taxon>
        <taxon>Pseudomonadati</taxon>
        <taxon>Nitrospinota/Tectimicrobiota group</taxon>
        <taxon>Candidatus Tectimicrobiota</taxon>
    </lineage>
</organism>
<accession>A0A932HZJ5</accession>
<keyword evidence="6" id="KW-0812">Transmembrane</keyword>
<keyword evidence="6" id="KW-0472">Membrane</keyword>
<evidence type="ECO:0000256" key="2">
    <source>
        <dbReference type="ARBA" id="ARBA00022723"/>
    </source>
</evidence>
<keyword evidence="5" id="KW-0175">Coiled coil</keyword>
<proteinExistence type="predicted"/>
<comment type="caution">
    <text evidence="8">The sequence shown here is derived from an EMBL/GenBank/DDBJ whole genome shotgun (WGS) entry which is preliminary data.</text>
</comment>
<evidence type="ECO:0000256" key="6">
    <source>
        <dbReference type="SAM" id="Phobius"/>
    </source>
</evidence>
<gene>
    <name evidence="8" type="ORF">HYZ11_11305</name>
</gene>
<dbReference type="GO" id="GO:0046872">
    <property type="term" value="F:metal ion binding"/>
    <property type="evidence" value="ECO:0007669"/>
    <property type="project" value="UniProtKB-KW"/>
</dbReference>
<evidence type="ECO:0000256" key="3">
    <source>
        <dbReference type="ARBA" id="ARBA00023004"/>
    </source>
</evidence>
<reference evidence="8" key="1">
    <citation type="submission" date="2020-07" db="EMBL/GenBank/DDBJ databases">
        <title>Huge and variable diversity of episymbiotic CPR bacteria and DPANN archaea in groundwater ecosystems.</title>
        <authorList>
            <person name="He C.Y."/>
            <person name="Keren R."/>
            <person name="Whittaker M."/>
            <person name="Farag I.F."/>
            <person name="Doudna J."/>
            <person name="Cate J.H.D."/>
            <person name="Banfield J.F."/>
        </authorList>
    </citation>
    <scope>NUCLEOTIDE SEQUENCE</scope>
    <source>
        <strain evidence="8">NC_groundwater_763_Ag_S-0.2um_68_21</strain>
    </source>
</reference>
<sequence length="962" mass="108626">MPSRDFKPPEERTSPVPFFILGIVMVAFTFWTVWDETFTRRPWKSYQKQFNTYEQALVEKLLSEVHKESGGKIAGLDKRIAELTQKLNGDPELQRMFQELDRQKIDTFEKVQEFGFAKAVYDQSFFEYQEAIRQGRDTTRERRDVEAHRKELQRLQPIAEKAEAALAEIEAKIAAGRRPLVEAERERREAAKDLADLERRLSSIRARTYEVKQAVYREYDRNSFNEPVMRVDRCQTCHLAIDRAGFEKAPQPFRSHPHPELYLGKHDPEKVGCTSCHGGQGSAITSVEKAHGHVTFWEDPLLKGPEVQTKCRTCHAQVTNIPEAPHVSRGISLVRELGCFGCHTIPGTQDIRKAGPDLSRIQEKVYPGWLPGWIKRPRDYNARTKMPFFSLEDQEAFDIATFIWGTGQWKEPSQKPEGLNDPALIQQGKELFESVGCLGCHVRDDEDRKAGKPIEGVSGRPIVFRNRDFAPALGKIAQKVQPDWLVRWLKNPQNYWHETTMPSLRLSDQEANAVAGYLLSLSSPDPKVVSARLGDQAAYERGKKLVAKRGCFGCHDIPGTEKLSKIGPDLSSFARKKNFELSFGNVVDIPKTWEAWTFAKLKNPKIYQTEREELLMPNFDLSDQEVTAIRTLLRSMDRHGAPHFATPAMNEREKRVEAGRRMMEKYNCIGCHVVENASGSGVLLGRYEDPGQGPPLLNGEGAKVQPDWFYKFLRNVVTLRPWLKVRMPSFSLPDPDAAALVDYFAALDNKMQPYVHFDRSAVTPQVAAAGKDLFQKAECLSCHGEFPPPQGQEPPTAPNLRFAKERLRPDWIIDWIRNPGRLQPGTKMPVFFPNAGLKLAIRQGTQGERDGDRWTYALEAGADVELQENQIVSLNIGGQSHVAKVKGVEGRKVTLTGLPDLGRTIGKAEVENHGDPIDPEVLGGDAYKQIQALRDYLMIEEKFAPPAKGGAPRAEGPSRPRS</sequence>
<feature type="domain" description="Cytochrome c" evidence="7">
    <location>
        <begin position="765"/>
        <end position="941"/>
    </location>
</feature>
<evidence type="ECO:0000256" key="1">
    <source>
        <dbReference type="ARBA" id="ARBA00022617"/>
    </source>
</evidence>
<dbReference type="InterPro" id="IPR036280">
    <property type="entry name" value="Multihaem_cyt_sf"/>
</dbReference>
<protein>
    <submittedName>
        <fullName evidence="8">C-type cytochrome</fullName>
    </submittedName>
</protein>
<evidence type="ECO:0000259" key="7">
    <source>
        <dbReference type="PROSITE" id="PS51007"/>
    </source>
</evidence>
<dbReference type="Proteomes" id="UP000782312">
    <property type="component" value="Unassembled WGS sequence"/>
</dbReference>
<dbReference type="SUPFAM" id="SSF48695">
    <property type="entry name" value="Multiheme cytochromes"/>
    <property type="match status" value="1"/>
</dbReference>
<feature type="domain" description="Cytochrome c" evidence="7">
    <location>
        <begin position="654"/>
        <end position="748"/>
    </location>
</feature>
<dbReference type="GO" id="GO:0009055">
    <property type="term" value="F:electron transfer activity"/>
    <property type="evidence" value="ECO:0007669"/>
    <property type="project" value="InterPro"/>
</dbReference>
<dbReference type="PANTHER" id="PTHR35008:SF8">
    <property type="entry name" value="ALCOHOL DEHYDROGENASE CYTOCHROME C SUBUNIT"/>
    <property type="match status" value="1"/>
</dbReference>
<evidence type="ECO:0000313" key="8">
    <source>
        <dbReference type="EMBL" id="MBI3128182.1"/>
    </source>
</evidence>
<feature type="domain" description="Cytochrome c" evidence="7">
    <location>
        <begin position="423"/>
        <end position="522"/>
    </location>
</feature>
<dbReference type="Pfam" id="PF00034">
    <property type="entry name" value="Cytochrom_C"/>
    <property type="match status" value="1"/>
</dbReference>
<dbReference type="InterPro" id="IPR051459">
    <property type="entry name" value="Cytochrome_c-type_DH"/>
</dbReference>
<evidence type="ECO:0000256" key="4">
    <source>
        <dbReference type="PROSITE-ProRule" id="PRU00433"/>
    </source>
</evidence>
<feature type="domain" description="Cytochrome c" evidence="7">
    <location>
        <begin position="537"/>
        <end position="637"/>
    </location>
</feature>
<dbReference type="SUPFAM" id="SSF46626">
    <property type="entry name" value="Cytochrome c"/>
    <property type="match status" value="5"/>
</dbReference>
<dbReference type="InterPro" id="IPR036909">
    <property type="entry name" value="Cyt_c-like_dom_sf"/>
</dbReference>
<evidence type="ECO:0000256" key="5">
    <source>
        <dbReference type="SAM" id="Coils"/>
    </source>
</evidence>
<feature type="transmembrane region" description="Helical" evidence="6">
    <location>
        <begin position="16"/>
        <end position="34"/>
    </location>
</feature>
<feature type="coiled-coil region" evidence="5">
    <location>
        <begin position="180"/>
        <end position="207"/>
    </location>
</feature>